<feature type="transmembrane region" description="Helical" evidence="10">
    <location>
        <begin position="383"/>
        <end position="405"/>
    </location>
</feature>
<evidence type="ECO:0000256" key="6">
    <source>
        <dbReference type="ARBA" id="ARBA00023053"/>
    </source>
</evidence>
<feature type="transmembrane region" description="Helical" evidence="10">
    <location>
        <begin position="311"/>
        <end position="333"/>
    </location>
</feature>
<keyword evidence="4 10" id="KW-0812">Transmembrane</keyword>
<reference evidence="12" key="1">
    <citation type="submission" date="2020-10" db="EMBL/GenBank/DDBJ databases">
        <authorList>
            <person name="Gilroy R."/>
        </authorList>
    </citation>
    <scope>NUCLEOTIDE SEQUENCE</scope>
    <source>
        <strain evidence="12">CHK158-818</strain>
    </source>
</reference>
<feature type="transmembrane region" description="Helical" evidence="10">
    <location>
        <begin position="354"/>
        <end position="377"/>
    </location>
</feature>
<comment type="subcellular location">
    <subcellularLocation>
        <location evidence="1">Membrane</location>
        <topology evidence="1">Multi-pass membrane protein</topology>
    </subcellularLocation>
</comment>
<dbReference type="GO" id="GO:0015297">
    <property type="term" value="F:antiporter activity"/>
    <property type="evidence" value="ECO:0007669"/>
    <property type="project" value="UniProtKB-KW"/>
</dbReference>
<feature type="transmembrane region" description="Helical" evidence="10">
    <location>
        <begin position="194"/>
        <end position="215"/>
    </location>
</feature>
<keyword evidence="2" id="KW-0813">Transport</keyword>
<feature type="transmembrane region" description="Helical" evidence="10">
    <location>
        <begin position="28"/>
        <end position="49"/>
    </location>
</feature>
<keyword evidence="8 10" id="KW-0472">Membrane</keyword>
<keyword evidence="6" id="KW-0915">Sodium</keyword>
<dbReference type="InterPro" id="IPR038770">
    <property type="entry name" value="Na+/solute_symporter_sf"/>
</dbReference>
<evidence type="ECO:0000313" key="13">
    <source>
        <dbReference type="Proteomes" id="UP000824112"/>
    </source>
</evidence>
<feature type="transmembrane region" description="Helical" evidence="10">
    <location>
        <begin position="165"/>
        <end position="182"/>
    </location>
</feature>
<gene>
    <name evidence="12" type="ORF">IAB03_00760</name>
</gene>
<evidence type="ECO:0000256" key="7">
    <source>
        <dbReference type="ARBA" id="ARBA00023065"/>
    </source>
</evidence>
<evidence type="ECO:0000256" key="4">
    <source>
        <dbReference type="ARBA" id="ARBA00022692"/>
    </source>
</evidence>
<organism evidence="12 13">
    <name type="scientific">Candidatus Gallibacteroides avistercoris</name>
    <dbReference type="NCBI Taxonomy" id="2840833"/>
    <lineage>
        <taxon>Bacteria</taxon>
        <taxon>Pseudomonadati</taxon>
        <taxon>Bacteroidota</taxon>
        <taxon>Bacteroidia</taxon>
        <taxon>Bacteroidales</taxon>
        <taxon>Bacteroidaceae</taxon>
        <taxon>Bacteroidaceae incertae sedis</taxon>
        <taxon>Candidatus Gallibacteroides</taxon>
    </lineage>
</organism>
<dbReference type="Proteomes" id="UP000824112">
    <property type="component" value="Unassembled WGS sequence"/>
</dbReference>
<feature type="transmembrane region" description="Helical" evidence="10">
    <location>
        <begin position="70"/>
        <end position="91"/>
    </location>
</feature>
<feature type="transmembrane region" description="Helical" evidence="10">
    <location>
        <begin position="140"/>
        <end position="159"/>
    </location>
</feature>
<dbReference type="Gene3D" id="1.20.1530.20">
    <property type="match status" value="1"/>
</dbReference>
<name>A0A9D1SBI2_9BACT</name>
<reference evidence="12" key="2">
    <citation type="journal article" date="2021" name="PeerJ">
        <title>Extensive microbial diversity within the chicken gut microbiome revealed by metagenomics and culture.</title>
        <authorList>
            <person name="Gilroy R."/>
            <person name="Ravi A."/>
            <person name="Getino M."/>
            <person name="Pursley I."/>
            <person name="Horton D.L."/>
            <person name="Alikhan N.F."/>
            <person name="Baker D."/>
            <person name="Gharbi K."/>
            <person name="Hall N."/>
            <person name="Watson M."/>
            <person name="Adriaenssens E.M."/>
            <person name="Foster-Nyarko E."/>
            <person name="Jarju S."/>
            <person name="Secka A."/>
            <person name="Antonio M."/>
            <person name="Oren A."/>
            <person name="Chaudhuri R.R."/>
            <person name="La Ragione R."/>
            <person name="Hildebrand F."/>
            <person name="Pallen M.J."/>
        </authorList>
    </citation>
    <scope>NUCLEOTIDE SEQUENCE</scope>
    <source>
        <strain evidence="12">CHK158-818</strain>
    </source>
</reference>
<dbReference type="PANTHER" id="PTHR43562:SF3">
    <property type="entry name" value="SODIUM ION_PROTON EXCHANGER (EUROFUNG)"/>
    <property type="match status" value="1"/>
</dbReference>
<evidence type="ECO:0000313" key="12">
    <source>
        <dbReference type="EMBL" id="HIU54319.1"/>
    </source>
</evidence>
<feature type="transmembrane region" description="Helical" evidence="10">
    <location>
        <begin position="106"/>
        <end position="128"/>
    </location>
</feature>
<keyword evidence="9" id="KW-0739">Sodium transport</keyword>
<dbReference type="InterPro" id="IPR006153">
    <property type="entry name" value="Cation/H_exchanger_TM"/>
</dbReference>
<protein>
    <submittedName>
        <fullName evidence="12">Sodium:proton antiporter</fullName>
    </submittedName>
</protein>
<evidence type="ECO:0000256" key="3">
    <source>
        <dbReference type="ARBA" id="ARBA00022449"/>
    </source>
</evidence>
<sequence>MKKIILLSVFLLTGLFLSQIIPGMLGNYYPGIKHSLDNLMFVCLAYIMINVGREFELEKKRWKSYLKDAAIAMLAAATPWIIIAFYFMYLLPATEWENWTAWKENLLLSCFAAPTSAGILFTMLAAAGLKNAWIYQKTQVLAIFDDLGTILLLIPLQFFMIGLKWQLFIIVFIVAGLLTFGWKRLGHYTLNQSAAMIILYSIGLVFICSAIYSVSKKLFDGGVHIEVLLPAFILGIVMKTTHHHPEEDMRIEHKQHKNNITQIIRRITHPSSAAETELISDIVSYLFMFLVGINTPLFIGELPDISQTVSITASLPMFEWSVIIWHVIVVTLLSNIGKMIPVLFYRDKNILERLALSIGMFTRGEVGAGIIIIALGYNLGGPILIIALLSLVLNLVLTGAFVLVVKKLSLKVYGNAVSKESYI</sequence>
<evidence type="ECO:0000256" key="1">
    <source>
        <dbReference type="ARBA" id="ARBA00004141"/>
    </source>
</evidence>
<keyword evidence="3" id="KW-0050">Antiport</keyword>
<dbReference type="Pfam" id="PF00999">
    <property type="entry name" value="Na_H_Exchanger"/>
    <property type="match status" value="1"/>
</dbReference>
<dbReference type="GO" id="GO:0016020">
    <property type="term" value="C:membrane"/>
    <property type="evidence" value="ECO:0007669"/>
    <property type="project" value="UniProtKB-SubCell"/>
</dbReference>
<evidence type="ECO:0000256" key="8">
    <source>
        <dbReference type="ARBA" id="ARBA00023136"/>
    </source>
</evidence>
<keyword evidence="5 10" id="KW-1133">Transmembrane helix</keyword>
<comment type="caution">
    <text evidence="12">The sequence shown here is derived from an EMBL/GenBank/DDBJ whole genome shotgun (WGS) entry which is preliminary data.</text>
</comment>
<proteinExistence type="predicted"/>
<dbReference type="GO" id="GO:1902600">
    <property type="term" value="P:proton transmembrane transport"/>
    <property type="evidence" value="ECO:0007669"/>
    <property type="project" value="InterPro"/>
</dbReference>
<evidence type="ECO:0000256" key="10">
    <source>
        <dbReference type="SAM" id="Phobius"/>
    </source>
</evidence>
<dbReference type="GO" id="GO:0006814">
    <property type="term" value="P:sodium ion transport"/>
    <property type="evidence" value="ECO:0007669"/>
    <property type="project" value="UniProtKB-KW"/>
</dbReference>
<keyword evidence="7" id="KW-0406">Ion transport</keyword>
<dbReference type="AlphaFoldDB" id="A0A9D1SBI2"/>
<evidence type="ECO:0000256" key="5">
    <source>
        <dbReference type="ARBA" id="ARBA00022989"/>
    </source>
</evidence>
<dbReference type="EMBL" id="DVNA01000014">
    <property type="protein sequence ID" value="HIU54319.1"/>
    <property type="molecule type" value="Genomic_DNA"/>
</dbReference>
<accession>A0A9D1SBI2</accession>
<evidence type="ECO:0000259" key="11">
    <source>
        <dbReference type="Pfam" id="PF00999"/>
    </source>
</evidence>
<evidence type="ECO:0000256" key="2">
    <source>
        <dbReference type="ARBA" id="ARBA00022448"/>
    </source>
</evidence>
<evidence type="ECO:0000256" key="9">
    <source>
        <dbReference type="ARBA" id="ARBA00023201"/>
    </source>
</evidence>
<feature type="domain" description="Cation/H+ exchanger transmembrane" evidence="11">
    <location>
        <begin position="8"/>
        <end position="375"/>
    </location>
</feature>
<dbReference type="PANTHER" id="PTHR43562">
    <property type="entry name" value="NAPA-TYPE SODIUM/HYDROGEN ANTIPORTER"/>
    <property type="match status" value="1"/>
</dbReference>